<dbReference type="Pfam" id="PF04268">
    <property type="entry name" value="SoxG"/>
    <property type="match status" value="1"/>
</dbReference>
<comment type="caution">
    <text evidence="1">The sequence shown here is derived from an EMBL/GenBank/DDBJ whole genome shotgun (WGS) entry which is preliminary data.</text>
</comment>
<reference evidence="2" key="1">
    <citation type="journal article" date="2019" name="Int. J. Syst. Evol. Microbiol.">
        <title>The Global Catalogue of Microorganisms (GCM) 10K type strain sequencing project: providing services to taxonomists for standard genome sequencing and annotation.</title>
        <authorList>
            <consortium name="The Broad Institute Genomics Platform"/>
            <consortium name="The Broad Institute Genome Sequencing Center for Infectious Disease"/>
            <person name="Wu L."/>
            <person name="Ma J."/>
        </authorList>
    </citation>
    <scope>NUCLEOTIDE SEQUENCE [LARGE SCALE GENOMIC DNA]</scope>
    <source>
        <strain evidence="2">NBRC 112502</strain>
    </source>
</reference>
<accession>A0ABQ6A7A3</accession>
<keyword evidence="2" id="KW-1185">Reference proteome</keyword>
<dbReference type="RefSeq" id="WP_284259168.1">
    <property type="nucleotide sequence ID" value="NZ_BSOS01000088.1"/>
</dbReference>
<sequence length="188" mass="20817">MANLVHMVAPARRVPPCADTGDRRYTPVNGGARFLLRLREAAIGPAAEALGIDLAVPLNRASVVNSRGAMRLSPDEWLLLWPETEAASVAPLLAARLTDRRYSLTDISHRQTGLMLNGAAVPDILNSGCALDFDLAAFPVGMVTRTNFFKAEAVLWRQDEFSFYLEVWRSFVPYVWSLLSIVGREYPE</sequence>
<evidence type="ECO:0000313" key="1">
    <source>
        <dbReference type="EMBL" id="GLR68320.1"/>
    </source>
</evidence>
<dbReference type="Gene3D" id="3.30.70.1520">
    <property type="entry name" value="Heterotetrameric sarcosine oxidase"/>
    <property type="match status" value="1"/>
</dbReference>
<name>A0ABQ6A7A3_9PROT</name>
<organism evidence="1 2">
    <name type="scientific">Acidocella aquatica</name>
    <dbReference type="NCBI Taxonomy" id="1922313"/>
    <lineage>
        <taxon>Bacteria</taxon>
        <taxon>Pseudomonadati</taxon>
        <taxon>Pseudomonadota</taxon>
        <taxon>Alphaproteobacteria</taxon>
        <taxon>Acetobacterales</taxon>
        <taxon>Acidocellaceae</taxon>
        <taxon>Acidocella</taxon>
    </lineage>
</organism>
<dbReference type="InterPro" id="IPR007375">
    <property type="entry name" value="SoxG"/>
</dbReference>
<dbReference type="EMBL" id="BSOS01000088">
    <property type="protein sequence ID" value="GLR68320.1"/>
    <property type="molecule type" value="Genomic_DNA"/>
</dbReference>
<dbReference type="InterPro" id="IPR027266">
    <property type="entry name" value="TrmE/GcvT-like"/>
</dbReference>
<dbReference type="Gene3D" id="3.30.1360.120">
    <property type="entry name" value="Probable tRNA modification gtpase trme, domain 1"/>
    <property type="match status" value="1"/>
</dbReference>
<proteinExistence type="predicted"/>
<gene>
    <name evidence="1" type="ORF">GCM10010909_30010</name>
</gene>
<protein>
    <submittedName>
        <fullName evidence="1">Sarcosine oxidase subunit gamma</fullName>
    </submittedName>
</protein>
<evidence type="ECO:0000313" key="2">
    <source>
        <dbReference type="Proteomes" id="UP001156641"/>
    </source>
</evidence>
<dbReference type="Proteomes" id="UP001156641">
    <property type="component" value="Unassembled WGS sequence"/>
</dbReference>
<dbReference type="SUPFAM" id="SSF103025">
    <property type="entry name" value="Folate-binding domain"/>
    <property type="match status" value="1"/>
</dbReference>